<comment type="caution">
    <text evidence="2">The sequence shown here is derived from an EMBL/GenBank/DDBJ whole genome shotgun (WGS) entry which is preliminary data.</text>
</comment>
<feature type="region of interest" description="Disordered" evidence="1">
    <location>
        <begin position="174"/>
        <end position="194"/>
    </location>
</feature>
<gene>
    <name evidence="2" type="ORF">F3Y22_tig00110580pilonHSYRG00021</name>
</gene>
<reference evidence="2" key="1">
    <citation type="submission" date="2019-09" db="EMBL/GenBank/DDBJ databases">
        <title>Draft genome information of white flower Hibiscus syriacus.</title>
        <authorList>
            <person name="Kim Y.-M."/>
        </authorList>
    </citation>
    <scope>NUCLEOTIDE SEQUENCE [LARGE SCALE GENOMIC DNA]</scope>
    <source>
        <strain evidence="2">YM2019G1</strain>
    </source>
</reference>
<evidence type="ECO:0000313" key="3">
    <source>
        <dbReference type="Proteomes" id="UP000436088"/>
    </source>
</evidence>
<protein>
    <submittedName>
        <fullName evidence="2">H+-ATPase family protein</fullName>
    </submittedName>
</protein>
<evidence type="ECO:0000256" key="1">
    <source>
        <dbReference type="SAM" id="MobiDB-lite"/>
    </source>
</evidence>
<dbReference type="AlphaFoldDB" id="A0A6A3A6G2"/>
<proteinExistence type="predicted"/>
<feature type="region of interest" description="Disordered" evidence="1">
    <location>
        <begin position="128"/>
        <end position="156"/>
    </location>
</feature>
<dbReference type="Proteomes" id="UP000436088">
    <property type="component" value="Unassembled WGS sequence"/>
</dbReference>
<sequence>MVFSSWICSKNTRNMFVKIVHPGGHVELHDWPILAAEIIHRNPRCVVAHPHVFQQPWAIVAPETELMLGQKFYVVPISTIRKLQRLSNKYSSTPIISESQQSGELTAADIDDSSSICWFFTNRSNKTPYSRMNSSPEVEDSSADSRADKGISKDGSSFDDKSCFACMKTSVKSSNDYHKADDGDDSVEETRSPGNLLLAGDDRTRVHMRKRVRGHAKGSTKRQQHLINGNQVLKALLKLMNREITYYIYIG</sequence>
<dbReference type="Pfam" id="PF14009">
    <property type="entry name" value="PADRE"/>
    <property type="match status" value="1"/>
</dbReference>
<name>A0A6A3A6G2_HIBSY</name>
<accession>A0A6A3A6G2</accession>
<feature type="compositionally biased region" description="Basic and acidic residues" evidence="1">
    <location>
        <begin position="143"/>
        <end position="156"/>
    </location>
</feature>
<dbReference type="PANTHER" id="PTHR33052">
    <property type="entry name" value="DUF4228 DOMAIN PROTEIN-RELATED"/>
    <property type="match status" value="1"/>
</dbReference>
<evidence type="ECO:0000313" key="2">
    <source>
        <dbReference type="EMBL" id="KAE8699297.1"/>
    </source>
</evidence>
<keyword evidence="3" id="KW-1185">Reference proteome</keyword>
<dbReference type="EMBL" id="VEPZ02001040">
    <property type="protein sequence ID" value="KAE8699297.1"/>
    <property type="molecule type" value="Genomic_DNA"/>
</dbReference>
<organism evidence="2 3">
    <name type="scientific">Hibiscus syriacus</name>
    <name type="common">Rose of Sharon</name>
    <dbReference type="NCBI Taxonomy" id="106335"/>
    <lineage>
        <taxon>Eukaryota</taxon>
        <taxon>Viridiplantae</taxon>
        <taxon>Streptophyta</taxon>
        <taxon>Embryophyta</taxon>
        <taxon>Tracheophyta</taxon>
        <taxon>Spermatophyta</taxon>
        <taxon>Magnoliopsida</taxon>
        <taxon>eudicotyledons</taxon>
        <taxon>Gunneridae</taxon>
        <taxon>Pentapetalae</taxon>
        <taxon>rosids</taxon>
        <taxon>malvids</taxon>
        <taxon>Malvales</taxon>
        <taxon>Malvaceae</taxon>
        <taxon>Malvoideae</taxon>
        <taxon>Hibiscus</taxon>
    </lineage>
</organism>
<dbReference type="InterPro" id="IPR025322">
    <property type="entry name" value="PADRE_dom"/>
</dbReference>